<proteinExistence type="predicted"/>
<feature type="transmembrane region" description="Helical" evidence="1">
    <location>
        <begin position="115"/>
        <end position="135"/>
    </location>
</feature>
<evidence type="ECO:0000256" key="1">
    <source>
        <dbReference type="SAM" id="Phobius"/>
    </source>
</evidence>
<gene>
    <name evidence="2" type="ORF">K491DRAFT_678705</name>
</gene>
<feature type="transmembrane region" description="Helical" evidence="1">
    <location>
        <begin position="37"/>
        <end position="56"/>
    </location>
</feature>
<reference evidence="2" key="1">
    <citation type="journal article" date="2020" name="Stud. Mycol.">
        <title>101 Dothideomycetes genomes: a test case for predicting lifestyles and emergence of pathogens.</title>
        <authorList>
            <person name="Haridas S."/>
            <person name="Albert R."/>
            <person name="Binder M."/>
            <person name="Bloem J."/>
            <person name="Labutti K."/>
            <person name="Salamov A."/>
            <person name="Andreopoulos B."/>
            <person name="Baker S."/>
            <person name="Barry K."/>
            <person name="Bills G."/>
            <person name="Bluhm B."/>
            <person name="Cannon C."/>
            <person name="Castanera R."/>
            <person name="Culley D."/>
            <person name="Daum C."/>
            <person name="Ezra D."/>
            <person name="Gonzalez J."/>
            <person name="Henrissat B."/>
            <person name="Kuo A."/>
            <person name="Liang C."/>
            <person name="Lipzen A."/>
            <person name="Lutzoni F."/>
            <person name="Magnuson J."/>
            <person name="Mondo S."/>
            <person name="Nolan M."/>
            <person name="Ohm R."/>
            <person name="Pangilinan J."/>
            <person name="Park H.-J."/>
            <person name="Ramirez L."/>
            <person name="Alfaro M."/>
            <person name="Sun H."/>
            <person name="Tritt A."/>
            <person name="Yoshinaga Y."/>
            <person name="Zwiers L.-H."/>
            <person name="Turgeon B."/>
            <person name="Goodwin S."/>
            <person name="Spatafora J."/>
            <person name="Crous P."/>
            <person name="Grigoriev I."/>
        </authorList>
    </citation>
    <scope>NUCLEOTIDE SEQUENCE</scope>
    <source>
        <strain evidence="2">CBS 122681</strain>
    </source>
</reference>
<keyword evidence="1" id="KW-1133">Transmembrane helix</keyword>
<accession>A0A6A6T6J1</accession>
<organism evidence="2 3">
    <name type="scientific">Lophiostoma macrostomum CBS 122681</name>
    <dbReference type="NCBI Taxonomy" id="1314788"/>
    <lineage>
        <taxon>Eukaryota</taxon>
        <taxon>Fungi</taxon>
        <taxon>Dikarya</taxon>
        <taxon>Ascomycota</taxon>
        <taxon>Pezizomycotina</taxon>
        <taxon>Dothideomycetes</taxon>
        <taxon>Pleosporomycetidae</taxon>
        <taxon>Pleosporales</taxon>
        <taxon>Lophiostomataceae</taxon>
        <taxon>Lophiostoma</taxon>
    </lineage>
</organism>
<keyword evidence="3" id="KW-1185">Reference proteome</keyword>
<protein>
    <submittedName>
        <fullName evidence="2">Uncharacterized protein</fullName>
    </submittedName>
</protein>
<keyword evidence="1" id="KW-0812">Transmembrane</keyword>
<keyword evidence="1" id="KW-0472">Membrane</keyword>
<evidence type="ECO:0000313" key="3">
    <source>
        <dbReference type="Proteomes" id="UP000799324"/>
    </source>
</evidence>
<sequence length="719" mass="80056">MATTVSRAYYDVYLGFWINWNGRRINGSTLTLTRKDGALLISFIAIFIALSGKSFWRICCFVIHRCLSTTTPEDGLHHQRQAILRNADTPEDGAWRMIQILIAWRSNSRRPLLRLLPLAILAFLTFSALLVGGIFSSRLMTDDGSEVLIKGKTCGPVVNSASSTRDAILLYRTPQLAQRSTAYTNYAMQCYSNATNSEDCHLYVKPRIATSVIRNASCPFAEEMCKSKDGNIIVDSGLMDSHYDLGINSPPHERFQLRYVHHCAPIVSQGYKKVLERSNDSNVPEIVQYFYGNLTYGLGAANPDEYTGFTYEVLKNFTNLNLPGYTTAASARPEYRIGSVGTSAGILSFEPIEQLRVENADTLLMFLDAQGIGFSSPVDDLWFSAHEKWLKAISATSDENTHESYLSLIDEPASTLGCTAQAQFCNPMYPEGTACEPLGSWEVTTDSFADFWSKEQIDAINWVSAYSEQEQVSVSTLVNAIGTSVLAARYDLAGGLSGPLPDNQWQIEVEHFVGASLASLQGTVVEAANGPTSEGLKELQVLPDTDVAKRMCVNQKIRSTLYASFSVLPLALILIIGGILITTDIFLEPALNSYQNRRAKSLPHYSINRSTHSRLEWRSMSILQLQRMAHEGIGSGEWLKTTSENPITVPFQKLGMLDIRDKKRPLLRTRTDELMQWFTPPPAIRITTADSEETLHSLSDRQSQSKSWMKLKTFWKSSG</sequence>
<dbReference type="OrthoDB" id="3540210at2759"/>
<feature type="transmembrane region" description="Helical" evidence="1">
    <location>
        <begin position="561"/>
        <end position="587"/>
    </location>
</feature>
<evidence type="ECO:0000313" key="2">
    <source>
        <dbReference type="EMBL" id="KAF2655639.1"/>
    </source>
</evidence>
<dbReference type="Proteomes" id="UP000799324">
    <property type="component" value="Unassembled WGS sequence"/>
</dbReference>
<dbReference type="AlphaFoldDB" id="A0A6A6T6J1"/>
<name>A0A6A6T6J1_9PLEO</name>
<dbReference type="EMBL" id="MU004346">
    <property type="protein sequence ID" value="KAF2655639.1"/>
    <property type="molecule type" value="Genomic_DNA"/>
</dbReference>